<proteinExistence type="inferred from homology"/>
<dbReference type="Pfam" id="PF04303">
    <property type="entry name" value="PrpF"/>
    <property type="match status" value="1"/>
</dbReference>
<dbReference type="Gene3D" id="3.10.310.10">
    <property type="entry name" value="Diaminopimelate Epimerase, Chain A, domain 1"/>
    <property type="match status" value="2"/>
</dbReference>
<dbReference type="Proteomes" id="UP001501671">
    <property type="component" value="Unassembled WGS sequence"/>
</dbReference>
<dbReference type="SUPFAM" id="SSF54506">
    <property type="entry name" value="Diaminopimelate epimerase-like"/>
    <property type="match status" value="2"/>
</dbReference>
<evidence type="ECO:0000256" key="1">
    <source>
        <dbReference type="ARBA" id="ARBA00007673"/>
    </source>
</evidence>
<protein>
    <submittedName>
        <fullName evidence="3">2-methylaconitate cis-trans isomerase PrpF family protein</fullName>
    </submittedName>
</protein>
<dbReference type="EMBL" id="BAABFO010000014">
    <property type="protein sequence ID" value="GAA4335922.1"/>
    <property type="molecule type" value="Genomic_DNA"/>
</dbReference>
<dbReference type="PANTHER" id="PTHR43709:SF2">
    <property type="entry name" value="DUF453 DOMAIN PROTEIN (AFU_ORTHOLOGUE AFUA_6G00360)"/>
    <property type="match status" value="1"/>
</dbReference>
<reference evidence="4" key="1">
    <citation type="journal article" date="2019" name="Int. J. Syst. Evol. Microbiol.">
        <title>The Global Catalogue of Microorganisms (GCM) 10K type strain sequencing project: providing services to taxonomists for standard genome sequencing and annotation.</title>
        <authorList>
            <consortium name="The Broad Institute Genomics Platform"/>
            <consortium name="The Broad Institute Genome Sequencing Center for Infectious Disease"/>
            <person name="Wu L."/>
            <person name="Ma J."/>
        </authorList>
    </citation>
    <scope>NUCLEOTIDE SEQUENCE [LARGE SCALE GENOMIC DNA]</scope>
    <source>
        <strain evidence="4">JCM 17666</strain>
    </source>
</reference>
<dbReference type="InterPro" id="IPR007400">
    <property type="entry name" value="PrpF-like"/>
</dbReference>
<evidence type="ECO:0000313" key="4">
    <source>
        <dbReference type="Proteomes" id="UP001501671"/>
    </source>
</evidence>
<sequence>MQTSSKVPFVLMRGGTSKGIFLREEHVPADRDRLTAFTLDLMGSPDKRQIDGLGGADKLTSKLAVIGKPRIPGTDLTYLFGQVGILAAEVDYKPNCGNLTSGVAMYALQEGIVPSSEGWNRVRIHNLNTDKIINADILVRDGEPVVEGELAIGGVPGTGSPIGLDFSAAAGAITGKLLPLGGVTSTLQVDGYPDIEVSVVDCANLVIFCRAADLGMRGTELPAEIDANPALVAHIDAIRGTVARRVGMGEYWASRKAPALPMLWTVQRPTSYTAQNGAPIDAAAIDLVCRSYATGTTHQAVPVTATSCAGVAASLPGSIPNQLLGRGNRGNGLIEIGHPSGVIKVEGAVEAGAGGEPFAVRTAKIFRTARRLADGTAYLHRPHG</sequence>
<dbReference type="RefSeq" id="WP_345250644.1">
    <property type="nucleotide sequence ID" value="NZ_BAABFO010000014.1"/>
</dbReference>
<evidence type="ECO:0000313" key="3">
    <source>
        <dbReference type="EMBL" id="GAA4335922.1"/>
    </source>
</evidence>
<dbReference type="GO" id="GO:0016853">
    <property type="term" value="F:isomerase activity"/>
    <property type="evidence" value="ECO:0007669"/>
    <property type="project" value="UniProtKB-KW"/>
</dbReference>
<evidence type="ECO:0000256" key="2">
    <source>
        <dbReference type="ARBA" id="ARBA00023235"/>
    </source>
</evidence>
<dbReference type="PANTHER" id="PTHR43709">
    <property type="entry name" value="ACONITATE ISOMERASE-RELATED"/>
    <property type="match status" value="1"/>
</dbReference>
<keyword evidence="2 3" id="KW-0413">Isomerase</keyword>
<organism evidence="3 4">
    <name type="scientific">Pigmentiphaga soli</name>
    <dbReference type="NCBI Taxonomy" id="1007095"/>
    <lineage>
        <taxon>Bacteria</taxon>
        <taxon>Pseudomonadati</taxon>
        <taxon>Pseudomonadota</taxon>
        <taxon>Betaproteobacteria</taxon>
        <taxon>Burkholderiales</taxon>
        <taxon>Alcaligenaceae</taxon>
        <taxon>Pigmentiphaga</taxon>
    </lineage>
</organism>
<gene>
    <name evidence="3" type="ORF">GCM10023144_29730</name>
</gene>
<name>A0ABP8H8R1_9BURK</name>
<accession>A0ABP8H8R1</accession>
<comment type="similarity">
    <text evidence="1">Belongs to the PrpF family.</text>
</comment>
<comment type="caution">
    <text evidence="3">The sequence shown here is derived from an EMBL/GenBank/DDBJ whole genome shotgun (WGS) entry which is preliminary data.</text>
</comment>
<keyword evidence="4" id="KW-1185">Reference proteome</keyword>